<proteinExistence type="predicted"/>
<feature type="non-terminal residue" evidence="2">
    <location>
        <position position="397"/>
    </location>
</feature>
<feature type="region of interest" description="Disordered" evidence="1">
    <location>
        <begin position="23"/>
        <end position="49"/>
    </location>
</feature>
<feature type="compositionally biased region" description="Basic and acidic residues" evidence="1">
    <location>
        <begin position="307"/>
        <end position="323"/>
    </location>
</feature>
<protein>
    <submittedName>
        <fullName evidence="2">Uncharacterized protein</fullName>
    </submittedName>
</protein>
<dbReference type="EMBL" id="GBEZ01009215">
    <property type="protein sequence ID" value="JAC76359.1"/>
    <property type="molecule type" value="Transcribed_RNA"/>
</dbReference>
<gene>
    <name evidence="2" type="ORF">TSPGSL018_20417</name>
</gene>
<evidence type="ECO:0000313" key="2">
    <source>
        <dbReference type="EMBL" id="JAC76359.1"/>
    </source>
</evidence>
<feature type="compositionally biased region" description="Basic and acidic residues" evidence="1">
    <location>
        <begin position="268"/>
        <end position="299"/>
    </location>
</feature>
<organism evidence="2">
    <name type="scientific">Tetraselmis sp. GSL018</name>
    <dbReference type="NCBI Taxonomy" id="582737"/>
    <lineage>
        <taxon>Eukaryota</taxon>
        <taxon>Viridiplantae</taxon>
        <taxon>Chlorophyta</taxon>
        <taxon>core chlorophytes</taxon>
        <taxon>Chlorodendrophyceae</taxon>
        <taxon>Chlorodendrales</taxon>
        <taxon>Chlorodendraceae</taxon>
        <taxon>Tetraselmis</taxon>
    </lineage>
</organism>
<name>A0A061S008_9CHLO</name>
<feature type="compositionally biased region" description="Low complexity" evidence="1">
    <location>
        <begin position="221"/>
        <end position="232"/>
    </location>
</feature>
<reference evidence="2" key="1">
    <citation type="submission" date="2014-05" db="EMBL/GenBank/DDBJ databases">
        <title>The transcriptome of the halophilic microalga Tetraselmis sp. GSL018 isolated from the Great Salt Lake, Utah.</title>
        <authorList>
            <person name="Jinkerson R.E."/>
            <person name="D'Adamo S."/>
            <person name="Posewitz M.C."/>
        </authorList>
    </citation>
    <scope>NUCLEOTIDE SEQUENCE</scope>
    <source>
        <strain evidence="2">GSL018</strain>
    </source>
</reference>
<sequence length="397" mass="43322">MSDRRAGSSELEDEETELRRCALEAAKLSGKSDHRPEASPRPSDAGSDVIVLDSDDEFSGASIAERRQIVTDRLLRISCFGMQSDERSVADRVQEAVEATQSLASGLSIAEWIEAGQQWLIQQSDMELEISQLRAAMAESLQEASNGRGPLENCSDSELQERFKHSAVLKKVGWPADPALRAAMVDFLELERKCKRWWQVDAYFDEFAHQLPSTSEDRSAADGSSSDAPEAEGGPSHHCPSCKDGPGPLTPEPSQGSRHAVPKAGLPEPREAPVGRAGVERRRSPRNATHEKTESEGKGKQAVSVKWQRDSAHDAWRGADRRQVLRRAASKHPPAGGSRCYCPAPSGAGAASHRPGSLEQMLSQKAEEIRSHFALVGQEVPEIFRPYTETTAVVDLS</sequence>
<feature type="region of interest" description="Disordered" evidence="1">
    <location>
        <begin position="212"/>
        <end position="361"/>
    </location>
</feature>
<accession>A0A061S008</accession>
<dbReference type="AlphaFoldDB" id="A0A061S008"/>
<evidence type="ECO:0000256" key="1">
    <source>
        <dbReference type="SAM" id="MobiDB-lite"/>
    </source>
</evidence>